<dbReference type="InterPro" id="IPR000014">
    <property type="entry name" value="PAS"/>
</dbReference>
<comment type="caution">
    <text evidence="2">The sequence shown here is derived from an EMBL/GenBank/DDBJ whole genome shotgun (WGS) entry which is preliminary data.</text>
</comment>
<dbReference type="InterPro" id="IPR035965">
    <property type="entry name" value="PAS-like_dom_sf"/>
</dbReference>
<keyword evidence="3" id="KW-1185">Reference proteome</keyword>
<dbReference type="InterPro" id="IPR010982">
    <property type="entry name" value="Lambda_DNA-bd_dom_sf"/>
</dbReference>
<name>A0ABW9XMY5_9BACL</name>
<proteinExistence type="predicted"/>
<dbReference type="CDD" id="cd00093">
    <property type="entry name" value="HTH_XRE"/>
    <property type="match status" value="1"/>
</dbReference>
<evidence type="ECO:0000259" key="1">
    <source>
        <dbReference type="PROSITE" id="PS50943"/>
    </source>
</evidence>
<reference evidence="2 3" key="1">
    <citation type="submission" date="2020-01" db="EMBL/GenBank/DDBJ databases">
        <title>Paenibacillus soybeanensis sp. nov. isolated from the nodules of soybean (Glycine max(L.) Merr).</title>
        <authorList>
            <person name="Wang H."/>
        </authorList>
    </citation>
    <scope>NUCLEOTIDE SEQUENCE [LARGE SCALE GENOMIC DNA]</scope>
    <source>
        <strain evidence="2 3">T1</strain>
    </source>
</reference>
<feature type="domain" description="HTH cro/C1-type" evidence="1">
    <location>
        <begin position="264"/>
        <end position="319"/>
    </location>
</feature>
<sequence length="324" mass="36221">MMVDLFAYSPDAVTVVRTYQGKRFIYACNTAFYTMTGYTGNQLIGLELSSLPLDGNHPLWPIVDRLCASIALGNSDAFAESRVTLPKHSQLFGELHAKKMKASREAFILITIRDRSEHKWIEEMTYERDPIVSMLLTTAGTVTSMRSYRGPLSYDVLELSRMDSDQFVALPDRARVRNGLRRLLFSKESGEFKFTLQLFQDQFHVHSIVKPFYSGDGSFRCFAILVLSMEAVPGTETAEASAPPALPEDSGKAADVVADSSYKLRLLMLEKRVSVTQLAENTQISLTTISNIRNGKIKKPQRLTAQLIADELGVAPSDIWSSYK</sequence>
<dbReference type="InterPro" id="IPR001387">
    <property type="entry name" value="Cro/C1-type_HTH"/>
</dbReference>
<dbReference type="EMBL" id="JAAAMV010000003">
    <property type="protein sequence ID" value="NBD23774.1"/>
    <property type="molecule type" value="Genomic_DNA"/>
</dbReference>
<accession>A0ABW9XMY5</accession>
<dbReference type="SUPFAM" id="SSF55785">
    <property type="entry name" value="PYP-like sensor domain (PAS domain)"/>
    <property type="match status" value="1"/>
</dbReference>
<dbReference type="RefSeq" id="WP_161742564.1">
    <property type="nucleotide sequence ID" value="NZ_JAAAMV010000003.1"/>
</dbReference>
<dbReference type="SMART" id="SM00530">
    <property type="entry name" value="HTH_XRE"/>
    <property type="match status" value="1"/>
</dbReference>
<dbReference type="Gene3D" id="1.10.260.40">
    <property type="entry name" value="lambda repressor-like DNA-binding domains"/>
    <property type="match status" value="1"/>
</dbReference>
<dbReference type="Gene3D" id="3.30.450.20">
    <property type="entry name" value="PAS domain"/>
    <property type="match status" value="1"/>
</dbReference>
<gene>
    <name evidence="2" type="ORF">GT019_07815</name>
</gene>
<protein>
    <submittedName>
        <fullName evidence="2">Helix-turn-helix domain-containing protein</fullName>
    </submittedName>
</protein>
<dbReference type="NCBIfam" id="TIGR00229">
    <property type="entry name" value="sensory_box"/>
    <property type="match status" value="1"/>
</dbReference>
<organism evidence="2 3">
    <name type="scientific">Paenibacillus glycinis</name>
    <dbReference type="NCBI Taxonomy" id="2697035"/>
    <lineage>
        <taxon>Bacteria</taxon>
        <taxon>Bacillati</taxon>
        <taxon>Bacillota</taxon>
        <taxon>Bacilli</taxon>
        <taxon>Bacillales</taxon>
        <taxon>Paenibacillaceae</taxon>
        <taxon>Paenibacillus</taxon>
    </lineage>
</organism>
<dbReference type="Pfam" id="PF13443">
    <property type="entry name" value="HTH_26"/>
    <property type="match status" value="1"/>
</dbReference>
<dbReference type="Proteomes" id="UP000665561">
    <property type="component" value="Unassembled WGS sequence"/>
</dbReference>
<dbReference type="PROSITE" id="PS50943">
    <property type="entry name" value="HTH_CROC1"/>
    <property type="match status" value="1"/>
</dbReference>
<evidence type="ECO:0000313" key="3">
    <source>
        <dbReference type="Proteomes" id="UP000665561"/>
    </source>
</evidence>
<evidence type="ECO:0000313" key="2">
    <source>
        <dbReference type="EMBL" id="NBD23774.1"/>
    </source>
</evidence>
<dbReference type="SUPFAM" id="SSF47413">
    <property type="entry name" value="lambda repressor-like DNA-binding domains"/>
    <property type="match status" value="1"/>
</dbReference>